<dbReference type="Proteomes" id="UP000001494">
    <property type="component" value="Chromosome"/>
</dbReference>
<accession>A0A0H3G885</accession>
<evidence type="ECO:0000256" key="1">
    <source>
        <dbReference type="SAM" id="Phobius"/>
    </source>
</evidence>
<evidence type="ECO:0000313" key="2">
    <source>
        <dbReference type="EMBL" id="AEH63346.1"/>
    </source>
</evidence>
<name>A0A0H3G885_ZYMMA</name>
<gene>
    <name evidence="2" type="ordered locus">Zmob_1531</name>
</gene>
<protein>
    <submittedName>
        <fullName evidence="2">Septum formation initiator</fullName>
    </submittedName>
</protein>
<feature type="transmembrane region" description="Helical" evidence="1">
    <location>
        <begin position="35"/>
        <end position="58"/>
    </location>
</feature>
<sequence>MGTLSLDLSLKAVIIGSMSLIRSKNSLFRAAIGPALMVVVLGVFVGNALLGANGLLALDGYRQKMAVRKAELAALEHQRDQLANSIALLNPKATDPDYAEELVRKETRQIRPDEVIILDSQK</sequence>
<reference evidence="2 3" key="1">
    <citation type="journal article" date="2011" name="J. Bacteriol.">
        <title>Genome sequence of the ethanol-producing Zymomonas mobilis subsp. mobilis lectotype strain ATCC 10988.</title>
        <authorList>
            <person name="Pappas K.M."/>
            <person name="Kouvelis V.N."/>
            <person name="Saunders E."/>
            <person name="Brettin T.S."/>
            <person name="Bruce D."/>
            <person name="Detter C."/>
            <person name="Balakireva M."/>
            <person name="Han C.S."/>
            <person name="Savvakis G."/>
            <person name="Kyrpides N.C."/>
            <person name="Typas M.A."/>
        </authorList>
    </citation>
    <scope>NUCLEOTIDE SEQUENCE [LARGE SCALE GENOMIC DNA]</scope>
    <source>
        <strain evidence="3">ATCC 10988 / DSM 424 / CCUG 17860 / LMG 404 / NCIMB 8938 / NRRL B-806 / ZM1</strain>
    </source>
</reference>
<dbReference type="InterPro" id="IPR007060">
    <property type="entry name" value="FtsL/DivIC"/>
</dbReference>
<dbReference type="AlphaFoldDB" id="A0A0H3G885"/>
<dbReference type="Pfam" id="PF04977">
    <property type="entry name" value="DivIC"/>
    <property type="match status" value="1"/>
</dbReference>
<dbReference type="eggNOG" id="COG2919">
    <property type="taxonomic scope" value="Bacteria"/>
</dbReference>
<keyword evidence="1" id="KW-0472">Membrane</keyword>
<organism evidence="2 3">
    <name type="scientific">Zymomonas mobilis subsp. mobilis (strain ATCC 10988 / DSM 424 / LMG 404 / NCIMB 8938 / NRRL B-806 / ZM1)</name>
    <dbReference type="NCBI Taxonomy" id="555217"/>
    <lineage>
        <taxon>Bacteria</taxon>
        <taxon>Pseudomonadati</taxon>
        <taxon>Pseudomonadota</taxon>
        <taxon>Alphaproteobacteria</taxon>
        <taxon>Sphingomonadales</taxon>
        <taxon>Zymomonadaceae</taxon>
        <taxon>Zymomonas</taxon>
    </lineage>
</organism>
<dbReference type="EMBL" id="CP002850">
    <property type="protein sequence ID" value="AEH63346.1"/>
    <property type="molecule type" value="Genomic_DNA"/>
</dbReference>
<evidence type="ECO:0000313" key="3">
    <source>
        <dbReference type="Proteomes" id="UP000001494"/>
    </source>
</evidence>
<dbReference type="KEGG" id="zmm:Zmob_1531"/>
<proteinExistence type="predicted"/>
<dbReference type="HOGENOM" id="CLU_159931_3_0_5"/>
<keyword evidence="1" id="KW-1133">Transmembrane helix</keyword>
<keyword evidence="1" id="KW-0812">Transmembrane</keyword>
<dbReference type="OrthoDB" id="9815600at2"/>